<proteinExistence type="predicted"/>
<protein>
    <recommendedName>
        <fullName evidence="3">Histone deacetylase</fullName>
    </recommendedName>
</protein>
<reference evidence="2" key="1">
    <citation type="submission" date="2017-02" db="EMBL/GenBank/DDBJ databases">
        <authorList>
            <person name="Varghese N."/>
            <person name="Submissions S."/>
        </authorList>
    </citation>
    <scope>NUCLEOTIDE SEQUENCE [LARGE SCALE GENOMIC DNA]</scope>
    <source>
        <strain evidence="2">DSM 23405</strain>
    </source>
</reference>
<name>A0A1T5C2Y8_9FLAO</name>
<dbReference type="EMBL" id="FUYY01000002">
    <property type="protein sequence ID" value="SKB53747.1"/>
    <property type="molecule type" value="Genomic_DNA"/>
</dbReference>
<keyword evidence="2" id="KW-1185">Reference proteome</keyword>
<dbReference type="AlphaFoldDB" id="A0A1T5C2Y8"/>
<evidence type="ECO:0000313" key="2">
    <source>
        <dbReference type="Proteomes" id="UP000190230"/>
    </source>
</evidence>
<dbReference type="Gene3D" id="3.10.490.10">
    <property type="entry name" value="Gamma-glutamyl cyclotransferase-like"/>
    <property type="match status" value="1"/>
</dbReference>
<gene>
    <name evidence="1" type="ORF">SAMN05660776_1754</name>
</gene>
<evidence type="ECO:0000313" key="1">
    <source>
        <dbReference type="EMBL" id="SKB53747.1"/>
    </source>
</evidence>
<accession>A0A1T5C2Y8</accession>
<dbReference type="Proteomes" id="UP000190230">
    <property type="component" value="Unassembled WGS sequence"/>
</dbReference>
<sequence length="212" mass="24368">MQEEPKVWYACYGSNLLKERFSCYIGGGRPANAKRVYPGCSNKTLPEKSKGITINGDLYFAKSSKTWSGGGAGFIKSDFNKNIKTLGRMYLITQQQFIDLVQQEIKFEGDFDIDLQRVIKNRSLDMKNNSWYGKIIYLGEDENCPIFTFTNEDYLKDEINSPHEFYLKIIIDGLKETYQMSDAEIETYLKNKEGIKGFSIETKLPRLIQGLI</sequence>
<organism evidence="1 2">
    <name type="scientific">Salegentibacter holothuriorum</name>
    <dbReference type="NCBI Taxonomy" id="241145"/>
    <lineage>
        <taxon>Bacteria</taxon>
        <taxon>Pseudomonadati</taxon>
        <taxon>Bacteroidota</taxon>
        <taxon>Flavobacteriia</taxon>
        <taxon>Flavobacteriales</taxon>
        <taxon>Flavobacteriaceae</taxon>
        <taxon>Salegentibacter</taxon>
    </lineage>
</organism>
<evidence type="ECO:0008006" key="3">
    <source>
        <dbReference type="Google" id="ProtNLM"/>
    </source>
</evidence>
<dbReference type="STRING" id="241145.SAMN05660776_1754"/>